<sequence length="195" mass="22450">MILNITPSSYGGVGEYFNIPIQKSVSIGKFVTKIYNSEADVVNRFKEFGLFKENATQIYKSLKMLNAGEYSVRRITPFIHENMRKAQNIEKLKIISKLDADWNGNGAAPFSSELIAKAFGVINKIIKQPKIFPTARDSIQLEFENENGDYLEFELFIDGVKIFILYEDGRESEKFIPYNIELINKKIAEFYESKY</sequence>
<dbReference type="GeneID" id="301193241"/>
<comment type="caution">
    <text evidence="1">The sequence shown here is derived from an EMBL/GenBank/DDBJ whole genome shotgun (WGS) entry which is preliminary data.</text>
</comment>
<proteinExistence type="predicted"/>
<dbReference type="AlphaFoldDB" id="A0A150M4K8"/>
<accession>A0A150M4K8</accession>
<gene>
    <name evidence="1" type="ORF">B4119_3600</name>
</gene>
<evidence type="ECO:0000313" key="2">
    <source>
        <dbReference type="Proteomes" id="UP000075455"/>
    </source>
</evidence>
<dbReference type="Proteomes" id="UP000075455">
    <property type="component" value="Unassembled WGS sequence"/>
</dbReference>
<organism evidence="1 2">
    <name type="scientific">Saccharococcus caldoxylosilyticus</name>
    <dbReference type="NCBI Taxonomy" id="81408"/>
    <lineage>
        <taxon>Bacteria</taxon>
        <taxon>Bacillati</taxon>
        <taxon>Bacillota</taxon>
        <taxon>Bacilli</taxon>
        <taxon>Bacillales</taxon>
        <taxon>Anoxybacillaceae</taxon>
        <taxon>Saccharococcus</taxon>
    </lineage>
</organism>
<dbReference type="EMBL" id="LQYS01000012">
    <property type="protein sequence ID" value="KYD19306.1"/>
    <property type="molecule type" value="Genomic_DNA"/>
</dbReference>
<reference evidence="1 2" key="1">
    <citation type="submission" date="2016-01" db="EMBL/GenBank/DDBJ databases">
        <title>Draft Genome Sequences of Seven Thermophilic Sporeformers Isolated from Foods.</title>
        <authorList>
            <person name="Berendsen E.M."/>
            <person name="Wells-Bennik M.H."/>
            <person name="Krawcyk A.O."/>
            <person name="De Jong A."/>
            <person name="Holsappel S."/>
            <person name="Eijlander R.T."/>
            <person name="Kuipers O.P."/>
        </authorList>
    </citation>
    <scope>NUCLEOTIDE SEQUENCE [LARGE SCALE GENOMIC DNA]</scope>
    <source>
        <strain evidence="1 2">B4119</strain>
    </source>
</reference>
<dbReference type="PATRIC" id="fig|81408.3.peg.922"/>
<dbReference type="RefSeq" id="WP_061578817.1">
    <property type="nucleotide sequence ID" value="NZ_CP040553.1"/>
</dbReference>
<evidence type="ECO:0000313" key="1">
    <source>
        <dbReference type="EMBL" id="KYD19306.1"/>
    </source>
</evidence>
<protein>
    <submittedName>
        <fullName evidence="1">Uncharacterized protein</fullName>
    </submittedName>
</protein>
<name>A0A150M4K8_9BACL</name>